<keyword evidence="1" id="KW-0343">GTPase activation</keyword>
<dbReference type="GO" id="GO:0005829">
    <property type="term" value="C:cytosol"/>
    <property type="evidence" value="ECO:0007669"/>
    <property type="project" value="TreeGrafter"/>
</dbReference>
<dbReference type="EMBL" id="RRYP01007486">
    <property type="protein sequence ID" value="TNV80458.1"/>
    <property type="molecule type" value="Genomic_DNA"/>
</dbReference>
<reference evidence="5" key="1">
    <citation type="submission" date="2019-06" db="EMBL/GenBank/DDBJ databases">
        <authorList>
            <person name="Zheng W."/>
        </authorList>
    </citation>
    <scope>NUCLEOTIDE SEQUENCE</scope>
    <source>
        <strain evidence="5">QDHG01</strain>
    </source>
</reference>
<dbReference type="OrthoDB" id="120976at2759"/>
<dbReference type="PANTHER" id="PTHR24113">
    <property type="entry name" value="RAN GTPASE-ACTIVATING PROTEIN 1"/>
    <property type="match status" value="1"/>
</dbReference>
<evidence type="ECO:0000313" key="6">
    <source>
        <dbReference type="Proteomes" id="UP000785679"/>
    </source>
</evidence>
<name>A0A8J8NSV3_HALGN</name>
<dbReference type="InterPro" id="IPR032675">
    <property type="entry name" value="LRR_dom_sf"/>
</dbReference>
<sequence>MKFMNKILQNNEIIIKMLRLDGAKNRDERARMSARLNHNLFSLIFEYLTFKEIFRIRLVNKFHIFERAIPRSVKVILIGHPTIQIDYLDEDYTPGETMYKQKDLKTPSKLEKSLQHQRSSMFQQNGTQSLSQLKPISQKVSKLDFYYRGMVQYFLNKSHYIKQIVFVNITITSKWLNKGNLQPFILNQKQNLQCVTFERIKADNIFTVETLLSVLEKIDSLRRIELDSCCTRFTDKFFSHFGTKYDSFLQVKEVLLKKVVINQINMAAEVFFEKFMPNSLESINFDDCFKQPPVQPVNQGAQPRVSPFQQNSNTRYRNSRSPGQNRSRSPQQVQWESVYNTYVQQSQYYLNYTQETNIIAQLLQKQATSLQRLSLVNCAITQQFFSQKFLQTYQQQDTQLQYLDISFNTLSIDDINTFVRILCHTNQSTLKVLKLRKVSQFSYNSDDFTNSLIQALTPLSHTLTILDLSCNNLGDKSAKSLLTHLSTFRHLSYLSMQENWLTDRSLIILSQLHENNGGYGALRILDMSKNQFELAAILGQIEILKQLSEINVEKCYEGSSREVIATVKRQLIERYPGLKVSM</sequence>
<protein>
    <recommendedName>
        <fullName evidence="7">F-box domain-containing protein</fullName>
    </recommendedName>
</protein>
<keyword evidence="2" id="KW-0433">Leucine-rich repeat</keyword>
<dbReference type="GO" id="GO:0048471">
    <property type="term" value="C:perinuclear region of cytoplasm"/>
    <property type="evidence" value="ECO:0007669"/>
    <property type="project" value="TreeGrafter"/>
</dbReference>
<proteinExistence type="predicted"/>
<evidence type="ECO:0000256" key="2">
    <source>
        <dbReference type="ARBA" id="ARBA00022614"/>
    </source>
</evidence>
<evidence type="ECO:0000313" key="5">
    <source>
        <dbReference type="EMBL" id="TNV80458.1"/>
    </source>
</evidence>
<accession>A0A8J8NSV3</accession>
<comment type="caution">
    <text evidence="5">The sequence shown here is derived from an EMBL/GenBank/DDBJ whole genome shotgun (WGS) entry which is preliminary data.</text>
</comment>
<dbReference type="InterPro" id="IPR001611">
    <property type="entry name" value="Leu-rich_rpt"/>
</dbReference>
<dbReference type="Gene3D" id="3.80.10.10">
    <property type="entry name" value="Ribonuclease Inhibitor"/>
    <property type="match status" value="1"/>
</dbReference>
<dbReference type="AlphaFoldDB" id="A0A8J8NSV3"/>
<keyword evidence="3" id="KW-0677">Repeat</keyword>
<dbReference type="GO" id="GO:0031267">
    <property type="term" value="F:small GTPase binding"/>
    <property type="evidence" value="ECO:0007669"/>
    <property type="project" value="TreeGrafter"/>
</dbReference>
<dbReference type="Pfam" id="PF13516">
    <property type="entry name" value="LRR_6"/>
    <property type="match status" value="1"/>
</dbReference>
<evidence type="ECO:0000256" key="3">
    <source>
        <dbReference type="ARBA" id="ARBA00022737"/>
    </source>
</evidence>
<keyword evidence="6" id="KW-1185">Reference proteome</keyword>
<dbReference type="InterPro" id="IPR027038">
    <property type="entry name" value="RanGap"/>
</dbReference>
<feature type="region of interest" description="Disordered" evidence="4">
    <location>
        <begin position="296"/>
        <end position="332"/>
    </location>
</feature>
<organism evidence="5 6">
    <name type="scientific">Halteria grandinella</name>
    <dbReference type="NCBI Taxonomy" id="5974"/>
    <lineage>
        <taxon>Eukaryota</taxon>
        <taxon>Sar</taxon>
        <taxon>Alveolata</taxon>
        <taxon>Ciliophora</taxon>
        <taxon>Intramacronucleata</taxon>
        <taxon>Spirotrichea</taxon>
        <taxon>Stichotrichia</taxon>
        <taxon>Sporadotrichida</taxon>
        <taxon>Halteriidae</taxon>
        <taxon>Halteria</taxon>
    </lineage>
</organism>
<dbReference type="SUPFAM" id="SSF52047">
    <property type="entry name" value="RNI-like"/>
    <property type="match status" value="1"/>
</dbReference>
<dbReference type="PANTHER" id="PTHR24113:SF12">
    <property type="entry name" value="RAN GTPASE-ACTIVATING PROTEIN 1"/>
    <property type="match status" value="1"/>
</dbReference>
<gene>
    <name evidence="5" type="ORF">FGO68_gene7807</name>
</gene>
<dbReference type="GO" id="GO:0006913">
    <property type="term" value="P:nucleocytoplasmic transport"/>
    <property type="evidence" value="ECO:0007669"/>
    <property type="project" value="TreeGrafter"/>
</dbReference>
<evidence type="ECO:0000256" key="1">
    <source>
        <dbReference type="ARBA" id="ARBA00022468"/>
    </source>
</evidence>
<evidence type="ECO:0008006" key="7">
    <source>
        <dbReference type="Google" id="ProtNLM"/>
    </source>
</evidence>
<dbReference type="GO" id="GO:0005634">
    <property type="term" value="C:nucleus"/>
    <property type="evidence" value="ECO:0007669"/>
    <property type="project" value="TreeGrafter"/>
</dbReference>
<dbReference type="GO" id="GO:0005096">
    <property type="term" value="F:GTPase activator activity"/>
    <property type="evidence" value="ECO:0007669"/>
    <property type="project" value="UniProtKB-KW"/>
</dbReference>
<dbReference type="Proteomes" id="UP000785679">
    <property type="component" value="Unassembled WGS sequence"/>
</dbReference>
<evidence type="ECO:0000256" key="4">
    <source>
        <dbReference type="SAM" id="MobiDB-lite"/>
    </source>
</evidence>